<feature type="compositionally biased region" description="Polar residues" evidence="1">
    <location>
        <begin position="449"/>
        <end position="481"/>
    </location>
</feature>
<keyword evidence="2" id="KW-0812">Transmembrane</keyword>
<feature type="compositionally biased region" description="Pro residues" evidence="1">
    <location>
        <begin position="548"/>
        <end position="564"/>
    </location>
</feature>
<reference evidence="3" key="1">
    <citation type="submission" date="2016-08" db="EMBL/GenBank/DDBJ databases">
        <authorList>
            <consortium name="Pathogen Informatics"/>
        </authorList>
    </citation>
    <scope>NUCLEOTIDE SEQUENCE</scope>
    <source>
        <strain evidence="3">DS</strain>
    </source>
</reference>
<feature type="transmembrane region" description="Helical" evidence="2">
    <location>
        <begin position="717"/>
        <end position="740"/>
    </location>
</feature>
<name>A0A1C6WZP8_PLACE</name>
<feature type="region of interest" description="Disordered" evidence="1">
    <location>
        <begin position="290"/>
        <end position="697"/>
    </location>
</feature>
<feature type="compositionally biased region" description="Polar residues" evidence="1">
    <location>
        <begin position="514"/>
        <end position="528"/>
    </location>
</feature>
<dbReference type="EMBL" id="FMIN01000570">
    <property type="protein sequence ID" value="SCL95728.1"/>
    <property type="molecule type" value="Genomic_DNA"/>
</dbReference>
<gene>
    <name evidence="3" type="ORF">PCHDS_000566100</name>
</gene>
<dbReference type="InterPro" id="IPR006477">
    <property type="entry name" value="Yir_bir_cir"/>
</dbReference>
<accession>A0A1C6WZP8</accession>
<feature type="compositionally biased region" description="Low complexity" evidence="1">
    <location>
        <begin position="686"/>
        <end position="697"/>
    </location>
</feature>
<evidence type="ECO:0000256" key="1">
    <source>
        <dbReference type="SAM" id="MobiDB-lite"/>
    </source>
</evidence>
<feature type="compositionally biased region" description="Basic residues" evidence="1">
    <location>
        <begin position="389"/>
        <end position="400"/>
    </location>
</feature>
<keyword evidence="2" id="KW-0472">Membrane</keyword>
<organism evidence="3">
    <name type="scientific">Plasmodium chabaudi adami</name>
    <dbReference type="NCBI Taxonomy" id="5826"/>
    <lineage>
        <taxon>Eukaryota</taxon>
        <taxon>Sar</taxon>
        <taxon>Alveolata</taxon>
        <taxon>Apicomplexa</taxon>
        <taxon>Aconoidasida</taxon>
        <taxon>Haemosporida</taxon>
        <taxon>Plasmodiidae</taxon>
        <taxon>Plasmodium</taxon>
        <taxon>Plasmodium (Vinckeia)</taxon>
    </lineage>
</organism>
<feature type="compositionally biased region" description="Acidic residues" evidence="1">
    <location>
        <begin position="290"/>
        <end position="315"/>
    </location>
</feature>
<feature type="compositionally biased region" description="Low complexity" evidence="1">
    <location>
        <begin position="612"/>
        <end position="637"/>
    </location>
</feature>
<feature type="compositionally biased region" description="Polar residues" evidence="1">
    <location>
        <begin position="344"/>
        <end position="363"/>
    </location>
</feature>
<keyword evidence="2" id="KW-1133">Transmembrane helix</keyword>
<sequence length="803" mass="89033">MELDASNLFREVDKLFVGKSIDTKKFYYDYKITQYCPEDDYKGCYSDYQRINAIGAHVIMELIHKNQIVNGMDDRRHIDYFIMWLSHILYRKFEDHTITLNSAYDKYLKNNFGNFRHWRFLDDKIYLTHSNIAIMNIFYLLFQQIFDTIKGYRTKNVLGYEDVSNAFECYIIYNQLFKYINPCSPYRELLVNLKTIYNDFIKMVKRENSHRDDILDQLMELPPIEKTEFGHDFKSRGCKRIHQKLENKTSKLIQMGNKMLKDDAERKAQSRSNSIASQYMKHDDYYYYYDNDDYDDDDGDDDVNDDDDVVDDVDGDLGNNDDITKSSSNQEQNSQQGAPPVSAPKTQQTITLSSKPSGTSTSAPAKPLPTKPAHPQKGKKTPKPAVTKIKVKKTKVKNPKVTKPASTKPKPAQSPSVKPEHAKPAYAQPVQGRQIEAEQKTPPLPPSDSLHTSQKSGENHQSGTNNSENGSDFSKNGKNSLGSGKRNGDDGSNGSGNPGGKSKDDAPNKINHGDNFTSVPKVSSQKLGSGNKGNVAGTAQSADSKSAPAPPQPKQPPNTLPPTAPGASTTPSTHKKPEHVKQTPPEAPKISQPSKTPSEEPVPPPPSKESPKALPSASGTSKTPGETTTSSTKSTSPIQNDDSKQLPRAKRSVDSGSLINTPTTQSGTAGDQSSVTAPSPPPVKPSNTGNGSTTETSVKINEKPSIWCIGTNRKCNIIGIGIIGISIFIVLAFMFKYLSFGSRKKSKKKKITKKVINLVDGKKMEKKFIKSIDREKKSKIVVNSDDNKKIAKIIINSMIRTNQ</sequence>
<evidence type="ECO:0000313" key="3">
    <source>
        <dbReference type="EMBL" id="SCL95728.1"/>
    </source>
</evidence>
<feature type="compositionally biased region" description="Polar residues" evidence="1">
    <location>
        <begin position="654"/>
        <end position="677"/>
    </location>
</feature>
<evidence type="ECO:0000256" key="2">
    <source>
        <dbReference type="SAM" id="Phobius"/>
    </source>
</evidence>
<dbReference type="AlphaFoldDB" id="A0A1C6WZP8"/>
<dbReference type="Proteomes" id="UP000507536">
    <property type="component" value="Unassembled WGS sequence"/>
</dbReference>
<proteinExistence type="predicted"/>
<feature type="compositionally biased region" description="Low complexity" evidence="1">
    <location>
        <begin position="316"/>
        <end position="336"/>
    </location>
</feature>
<protein>
    <submittedName>
        <fullName evidence="3">Plasmodium variant antigen protein Cir/Yir/Bir, putative</fullName>
    </submittedName>
</protein>
<dbReference type="Pfam" id="PF06022">
    <property type="entry name" value="Cir_Bir_Yir"/>
    <property type="match status" value="1"/>
</dbReference>